<organism evidence="3 4">
    <name type="scientific">Rhodnius prolixus</name>
    <name type="common">Triatomid bug</name>
    <dbReference type="NCBI Taxonomy" id="13249"/>
    <lineage>
        <taxon>Eukaryota</taxon>
        <taxon>Metazoa</taxon>
        <taxon>Ecdysozoa</taxon>
        <taxon>Arthropoda</taxon>
        <taxon>Hexapoda</taxon>
        <taxon>Insecta</taxon>
        <taxon>Pterygota</taxon>
        <taxon>Neoptera</taxon>
        <taxon>Paraneoptera</taxon>
        <taxon>Hemiptera</taxon>
        <taxon>Heteroptera</taxon>
        <taxon>Panheteroptera</taxon>
        <taxon>Cimicomorpha</taxon>
        <taxon>Reduviidae</taxon>
        <taxon>Triatominae</taxon>
        <taxon>Rhodnius</taxon>
    </lineage>
</organism>
<feature type="compositionally biased region" description="Basic and acidic residues" evidence="1">
    <location>
        <begin position="31"/>
        <end position="45"/>
    </location>
</feature>
<accession>T1HS54</accession>
<dbReference type="InParanoid" id="T1HS54"/>
<evidence type="ECO:0000313" key="3">
    <source>
        <dbReference type="EnsemblMetazoa" id="RPRC006874-PA"/>
    </source>
</evidence>
<feature type="region of interest" description="Disordered" evidence="1">
    <location>
        <begin position="31"/>
        <end position="50"/>
    </location>
</feature>
<dbReference type="EMBL" id="ACPB03021629">
    <property type="status" value="NOT_ANNOTATED_CDS"/>
    <property type="molecule type" value="Genomic_DNA"/>
</dbReference>
<proteinExistence type="predicted"/>
<dbReference type="Proteomes" id="UP000015103">
    <property type="component" value="Unassembled WGS sequence"/>
</dbReference>
<reference evidence="3" key="1">
    <citation type="submission" date="2015-05" db="UniProtKB">
        <authorList>
            <consortium name="EnsemblMetazoa"/>
        </authorList>
    </citation>
    <scope>IDENTIFICATION</scope>
</reference>
<dbReference type="HOGENOM" id="CLU_2416001_0_0_1"/>
<feature type="signal peptide" evidence="2">
    <location>
        <begin position="1"/>
        <end position="20"/>
    </location>
</feature>
<evidence type="ECO:0000256" key="1">
    <source>
        <dbReference type="SAM" id="MobiDB-lite"/>
    </source>
</evidence>
<protein>
    <submittedName>
        <fullName evidence="3">Uncharacterized protein</fullName>
    </submittedName>
</protein>
<name>T1HS54_RHOPR</name>
<dbReference type="VEuPathDB" id="VectorBase:RPRC006874"/>
<feature type="chain" id="PRO_5043410959" evidence="2">
    <location>
        <begin position="21"/>
        <end position="92"/>
    </location>
</feature>
<keyword evidence="4" id="KW-1185">Reference proteome</keyword>
<dbReference type="AlphaFoldDB" id="T1HS54"/>
<sequence>MRSIILCVSLVVMIAVFVSADNQPKLTIDLSETRSKGPYGSERRQSGRVSQDVWVSKDGNWRAGGYVQHDRFNINGHRGKDTHGGFEVRGSF</sequence>
<keyword evidence="2" id="KW-0732">Signal</keyword>
<dbReference type="EnsemblMetazoa" id="RPRC006874-RA">
    <property type="protein sequence ID" value="RPRC006874-PA"/>
    <property type="gene ID" value="RPRC006874"/>
</dbReference>
<evidence type="ECO:0000313" key="4">
    <source>
        <dbReference type="Proteomes" id="UP000015103"/>
    </source>
</evidence>
<evidence type="ECO:0000256" key="2">
    <source>
        <dbReference type="SAM" id="SignalP"/>
    </source>
</evidence>